<keyword evidence="2" id="KW-1133">Transmembrane helix</keyword>
<name>A0A8H3IVL5_9LECA</name>
<evidence type="ECO:0000313" key="5">
    <source>
        <dbReference type="Proteomes" id="UP000664521"/>
    </source>
</evidence>
<feature type="compositionally biased region" description="Gly residues" evidence="1">
    <location>
        <begin position="280"/>
        <end position="297"/>
    </location>
</feature>
<keyword evidence="5" id="KW-1185">Reference proteome</keyword>
<evidence type="ECO:0000313" key="4">
    <source>
        <dbReference type="EMBL" id="CAF9934328.1"/>
    </source>
</evidence>
<evidence type="ECO:0000256" key="2">
    <source>
        <dbReference type="SAM" id="Phobius"/>
    </source>
</evidence>
<evidence type="ECO:0000256" key="1">
    <source>
        <dbReference type="SAM" id="MobiDB-lite"/>
    </source>
</evidence>
<keyword evidence="3" id="KW-0732">Signal</keyword>
<keyword evidence="2" id="KW-0472">Membrane</keyword>
<keyword evidence="2" id="KW-0812">Transmembrane</keyword>
<organism evidence="4 5">
    <name type="scientific">Heterodermia speciosa</name>
    <dbReference type="NCBI Taxonomy" id="116794"/>
    <lineage>
        <taxon>Eukaryota</taxon>
        <taxon>Fungi</taxon>
        <taxon>Dikarya</taxon>
        <taxon>Ascomycota</taxon>
        <taxon>Pezizomycotina</taxon>
        <taxon>Lecanoromycetes</taxon>
        <taxon>OSLEUM clade</taxon>
        <taxon>Lecanoromycetidae</taxon>
        <taxon>Caliciales</taxon>
        <taxon>Physciaceae</taxon>
        <taxon>Heterodermia</taxon>
    </lineage>
</organism>
<protein>
    <submittedName>
        <fullName evidence="4">Uncharacterized protein</fullName>
    </submittedName>
</protein>
<dbReference type="Proteomes" id="UP000664521">
    <property type="component" value="Unassembled WGS sequence"/>
</dbReference>
<feature type="compositionally biased region" description="Basic and acidic residues" evidence="1">
    <location>
        <begin position="268"/>
        <end position="279"/>
    </location>
</feature>
<feature type="chain" id="PRO_5034277612" evidence="3">
    <location>
        <begin position="26"/>
        <end position="297"/>
    </location>
</feature>
<feature type="signal peptide" evidence="3">
    <location>
        <begin position="1"/>
        <end position="25"/>
    </location>
</feature>
<sequence length="297" mass="30879">MFRSPLQTISLLRLLVLIHLGLVAAQSSSLTCYNPDGTINDIDTPCDPEAEVTHCCGGDSLCLDNKLCWEQQYANLNQGSCTDRSWSSSECFTNSEGTGAMCDIPDAYIFVCQQTGGLQFYCDTEDSIQCTNETTTPTFSVGSAYLADYRNGSSFSVSYEYFTETLTATATASASASDTTTTSSSDSSPTAQSATLTITQTVTLPLPGATGADGAGAASSLIPKAQCPSHAGEKAGIGAGVGVPLAAALAGALAFGFWERRKRRKIEDDMRGGEKDEGRGIAGGIGGQGDNGIMGRG</sequence>
<reference evidence="4" key="1">
    <citation type="submission" date="2021-03" db="EMBL/GenBank/DDBJ databases">
        <authorList>
            <person name="Tagirdzhanova G."/>
        </authorList>
    </citation>
    <scope>NUCLEOTIDE SEQUENCE</scope>
</reference>
<feature type="transmembrane region" description="Helical" evidence="2">
    <location>
        <begin position="235"/>
        <end position="258"/>
    </location>
</feature>
<feature type="region of interest" description="Disordered" evidence="1">
    <location>
        <begin position="268"/>
        <end position="297"/>
    </location>
</feature>
<dbReference type="EMBL" id="CAJPDS010000074">
    <property type="protein sequence ID" value="CAF9934328.1"/>
    <property type="molecule type" value="Genomic_DNA"/>
</dbReference>
<evidence type="ECO:0000256" key="3">
    <source>
        <dbReference type="SAM" id="SignalP"/>
    </source>
</evidence>
<dbReference type="AlphaFoldDB" id="A0A8H3IVL5"/>
<dbReference type="OrthoDB" id="5215637at2759"/>
<accession>A0A8H3IVL5</accession>
<gene>
    <name evidence="4" type="ORF">HETSPECPRED_009184</name>
</gene>
<feature type="region of interest" description="Disordered" evidence="1">
    <location>
        <begin position="173"/>
        <end position="193"/>
    </location>
</feature>
<proteinExistence type="predicted"/>
<comment type="caution">
    <text evidence="4">The sequence shown here is derived from an EMBL/GenBank/DDBJ whole genome shotgun (WGS) entry which is preliminary data.</text>
</comment>